<evidence type="ECO:0000256" key="1">
    <source>
        <dbReference type="ARBA" id="ARBA00022801"/>
    </source>
</evidence>
<dbReference type="InterPro" id="IPR014576">
    <property type="entry name" value="Pesterase_YhaO"/>
</dbReference>
<dbReference type="Pfam" id="PF00149">
    <property type="entry name" value="Metallophos"/>
    <property type="match status" value="1"/>
</dbReference>
<dbReference type="InterPro" id="IPR050535">
    <property type="entry name" value="DNA_Repair-Maintenance_Comp"/>
</dbReference>
<dbReference type="SUPFAM" id="SSF56300">
    <property type="entry name" value="Metallo-dependent phosphatases"/>
    <property type="match status" value="1"/>
</dbReference>
<dbReference type="RefSeq" id="WP_078755997.1">
    <property type="nucleotide sequence ID" value="NZ_FUWO01000009.1"/>
</dbReference>
<dbReference type="PIRSF" id="PIRSF033091">
    <property type="entry name" value="Pesterase_YhaO"/>
    <property type="match status" value="1"/>
</dbReference>
<reference evidence="4" key="1">
    <citation type="submission" date="2017-02" db="EMBL/GenBank/DDBJ databases">
        <authorList>
            <person name="Varghese N."/>
            <person name="Submissions S."/>
        </authorList>
    </citation>
    <scope>NUCLEOTIDE SEQUENCE [LARGE SCALE GENOMIC DNA]</scope>
    <source>
        <strain evidence="4">DSM 15739</strain>
    </source>
</reference>
<keyword evidence="3" id="KW-0269">Exonuclease</keyword>
<feature type="domain" description="Calcineurin-like phosphoesterase" evidence="2">
    <location>
        <begin position="1"/>
        <end position="201"/>
    </location>
</feature>
<name>A0A1T4LWD2_9LACT</name>
<evidence type="ECO:0000259" key="2">
    <source>
        <dbReference type="Pfam" id="PF00149"/>
    </source>
</evidence>
<sequence>MKLLHVSDLHLDTPFSGIAKQDYQLQQKLIQAPFESFERCVSIAINQKVDLMLVSGDIYDATKQTIAAKHFFFQQMNRLKQAEIPVVIGHGNHDYYEPNYLSMNYPDNVYLFEEELVKHFDITTKNNKTIRIYGFSYNHRWIKERMIEKYPINPRATDFTIGLLHGSLDSTENEHANYAPFSLQDLLSKEYDYWALGHIHQAMVLNEVPLIQYPGIIQGKNAKESGDKGAYIVELRQNQPTLNEFISLASIVWETANLYCNYDWDQQRIISEIQDIVTNYEAESEGTQQSYLLTIHLNDAHKLAHSLQEQIESGQLAEVFHPNYEAKRFTKVVKIKLVTDNQLEVFEYDPLLNESYLATLQEFKDGALYDTVIKEITKHPVMRKWLKESILTEDLKNDALEKANQRLLQTLSIESEEDNHEN</sequence>
<dbReference type="CDD" id="cd00840">
    <property type="entry name" value="MPP_Mre11_N"/>
    <property type="match status" value="1"/>
</dbReference>
<accession>A0A1T4LWD2</accession>
<dbReference type="Gene3D" id="3.60.21.10">
    <property type="match status" value="1"/>
</dbReference>
<dbReference type="PANTHER" id="PTHR30337">
    <property type="entry name" value="COMPONENT OF ATP-DEPENDENT DSDNA EXONUCLEASE"/>
    <property type="match status" value="1"/>
</dbReference>
<keyword evidence="4" id="KW-1185">Reference proteome</keyword>
<dbReference type="EMBL" id="FUWO01000009">
    <property type="protein sequence ID" value="SJZ59060.1"/>
    <property type="molecule type" value="Genomic_DNA"/>
</dbReference>
<dbReference type="OrthoDB" id="9773856at2"/>
<evidence type="ECO:0000313" key="4">
    <source>
        <dbReference type="Proteomes" id="UP000189941"/>
    </source>
</evidence>
<dbReference type="InterPro" id="IPR004843">
    <property type="entry name" value="Calcineurin-like_PHP"/>
</dbReference>
<dbReference type="GO" id="GO:0004527">
    <property type="term" value="F:exonuclease activity"/>
    <property type="evidence" value="ECO:0007669"/>
    <property type="project" value="UniProtKB-KW"/>
</dbReference>
<dbReference type="PANTHER" id="PTHR30337:SF7">
    <property type="entry name" value="PHOSPHOESTERASE"/>
    <property type="match status" value="1"/>
</dbReference>
<gene>
    <name evidence="3" type="ORF">SAMN02746011_01241</name>
</gene>
<dbReference type="AlphaFoldDB" id="A0A1T4LWD2"/>
<dbReference type="InterPro" id="IPR041796">
    <property type="entry name" value="Mre11_N"/>
</dbReference>
<dbReference type="InterPro" id="IPR029052">
    <property type="entry name" value="Metallo-depent_PP-like"/>
</dbReference>
<dbReference type="STRING" id="1121925.SAMN02746011_01241"/>
<dbReference type="Proteomes" id="UP000189941">
    <property type="component" value="Unassembled WGS sequence"/>
</dbReference>
<proteinExistence type="predicted"/>
<organism evidence="3 4">
    <name type="scientific">Globicatella sulfidifaciens DSM 15739</name>
    <dbReference type="NCBI Taxonomy" id="1121925"/>
    <lineage>
        <taxon>Bacteria</taxon>
        <taxon>Bacillati</taxon>
        <taxon>Bacillota</taxon>
        <taxon>Bacilli</taxon>
        <taxon>Lactobacillales</taxon>
        <taxon>Aerococcaceae</taxon>
        <taxon>Globicatella</taxon>
    </lineage>
</organism>
<keyword evidence="1" id="KW-0378">Hydrolase</keyword>
<protein>
    <submittedName>
        <fullName evidence="3">DNA repair exonuclease SbcCD nuclease subunit</fullName>
    </submittedName>
</protein>
<keyword evidence="3" id="KW-0540">Nuclease</keyword>
<evidence type="ECO:0000313" key="3">
    <source>
        <dbReference type="EMBL" id="SJZ59060.1"/>
    </source>
</evidence>